<evidence type="ECO:0000313" key="3">
    <source>
        <dbReference type="Proteomes" id="UP001501285"/>
    </source>
</evidence>
<evidence type="ECO:0000256" key="1">
    <source>
        <dbReference type="SAM" id="MobiDB-lite"/>
    </source>
</evidence>
<feature type="compositionally biased region" description="Acidic residues" evidence="1">
    <location>
        <begin position="49"/>
        <end position="62"/>
    </location>
</feature>
<keyword evidence="3" id="KW-1185">Reference proteome</keyword>
<dbReference type="EMBL" id="BAAANB010000001">
    <property type="protein sequence ID" value="GAA2020510.1"/>
    <property type="molecule type" value="Genomic_DNA"/>
</dbReference>
<proteinExistence type="predicted"/>
<feature type="compositionally biased region" description="Basic and acidic residues" evidence="1">
    <location>
        <begin position="33"/>
        <end position="48"/>
    </location>
</feature>
<protein>
    <submittedName>
        <fullName evidence="2">Uncharacterized protein</fullName>
    </submittedName>
</protein>
<accession>A0ABP5FAS4</accession>
<organism evidence="2 3">
    <name type="scientific">Terrabacter terrae</name>
    <dbReference type="NCBI Taxonomy" id="318434"/>
    <lineage>
        <taxon>Bacteria</taxon>
        <taxon>Bacillati</taxon>
        <taxon>Actinomycetota</taxon>
        <taxon>Actinomycetes</taxon>
        <taxon>Micrococcales</taxon>
        <taxon>Intrasporangiaceae</taxon>
        <taxon>Terrabacter</taxon>
    </lineage>
</organism>
<dbReference type="RefSeq" id="WP_343987320.1">
    <property type="nucleotide sequence ID" value="NZ_BAAANB010000001.1"/>
</dbReference>
<name>A0ABP5FAS4_9MICO</name>
<dbReference type="Proteomes" id="UP001501285">
    <property type="component" value="Unassembled WGS sequence"/>
</dbReference>
<comment type="caution">
    <text evidence="2">The sequence shown here is derived from an EMBL/GenBank/DDBJ whole genome shotgun (WGS) entry which is preliminary data.</text>
</comment>
<sequence>MTRNSGSDPEADPPPEWALAQAMNDREDDDIAERDARAWSLVRDFEDERHDEDDDPDEGGEG</sequence>
<gene>
    <name evidence="2" type="ORF">GCM10009740_06150</name>
</gene>
<evidence type="ECO:0000313" key="2">
    <source>
        <dbReference type="EMBL" id="GAA2020510.1"/>
    </source>
</evidence>
<reference evidence="3" key="1">
    <citation type="journal article" date="2019" name="Int. J. Syst. Evol. Microbiol.">
        <title>The Global Catalogue of Microorganisms (GCM) 10K type strain sequencing project: providing services to taxonomists for standard genome sequencing and annotation.</title>
        <authorList>
            <consortium name="The Broad Institute Genomics Platform"/>
            <consortium name="The Broad Institute Genome Sequencing Center for Infectious Disease"/>
            <person name="Wu L."/>
            <person name="Ma J."/>
        </authorList>
    </citation>
    <scope>NUCLEOTIDE SEQUENCE [LARGE SCALE GENOMIC DNA]</scope>
    <source>
        <strain evidence="3">JCM 14283</strain>
    </source>
</reference>
<feature type="region of interest" description="Disordered" evidence="1">
    <location>
        <begin position="23"/>
        <end position="62"/>
    </location>
</feature>